<keyword evidence="3" id="KW-1185">Reference proteome</keyword>
<feature type="region of interest" description="Disordered" evidence="1">
    <location>
        <begin position="704"/>
        <end position="727"/>
    </location>
</feature>
<dbReference type="KEGG" id="phet:94292152"/>
<comment type="caution">
    <text evidence="2">The sequence shown here is derived from an EMBL/GenBank/DDBJ whole genome shotgun (WGS) entry which is preliminary data.</text>
</comment>
<feature type="region of interest" description="Disordered" evidence="1">
    <location>
        <begin position="293"/>
        <end position="321"/>
    </location>
</feature>
<name>A0A836IP02_9TRYP</name>
<feature type="compositionally biased region" description="Low complexity" evidence="1">
    <location>
        <begin position="711"/>
        <end position="722"/>
    </location>
</feature>
<evidence type="ECO:0000313" key="2">
    <source>
        <dbReference type="EMBL" id="KAG5509115.1"/>
    </source>
</evidence>
<evidence type="ECO:0000256" key="1">
    <source>
        <dbReference type="SAM" id="MobiDB-lite"/>
    </source>
</evidence>
<evidence type="ECO:0000313" key="3">
    <source>
        <dbReference type="Proteomes" id="UP000674318"/>
    </source>
</evidence>
<dbReference type="Proteomes" id="UP000674318">
    <property type="component" value="Unassembled WGS sequence"/>
</dbReference>
<dbReference type="GeneID" id="94292152"/>
<accession>A0A836IP02</accession>
<feature type="region of interest" description="Disordered" evidence="1">
    <location>
        <begin position="28"/>
        <end position="54"/>
    </location>
</feature>
<gene>
    <name evidence="2" type="ORF">JKF63_06124</name>
</gene>
<organism evidence="2 3">
    <name type="scientific">Porcisia hertigi</name>
    <dbReference type="NCBI Taxonomy" id="2761500"/>
    <lineage>
        <taxon>Eukaryota</taxon>
        <taxon>Discoba</taxon>
        <taxon>Euglenozoa</taxon>
        <taxon>Kinetoplastea</taxon>
        <taxon>Metakinetoplastina</taxon>
        <taxon>Trypanosomatida</taxon>
        <taxon>Trypanosomatidae</taxon>
        <taxon>Leishmaniinae</taxon>
        <taxon>Porcisia</taxon>
    </lineage>
</organism>
<protein>
    <submittedName>
        <fullName evidence="2">Uncharacterized protein</fullName>
    </submittedName>
</protein>
<dbReference type="EMBL" id="JAFJZO010000015">
    <property type="protein sequence ID" value="KAG5509115.1"/>
    <property type="molecule type" value="Genomic_DNA"/>
</dbReference>
<dbReference type="RefSeq" id="XP_067758422.1">
    <property type="nucleotide sequence ID" value="XM_067902075.1"/>
</dbReference>
<dbReference type="OrthoDB" id="273647at2759"/>
<proteinExistence type="predicted"/>
<dbReference type="AlphaFoldDB" id="A0A836IP02"/>
<sequence length="736" mass="80338">MCAWAAHAVYQYDHGLLRYSEAKAKTQQIDQHKAGATADVDHSENTLGSDTEAEEERVLWSQGQQLSRAFCASVVPLVATLCSKGEATTSVVPRLPASHEVEQWIFLSIIFSDAEFRVSPYSGTVSYPALPSMLLATIDPMRDREVAKLCYALQWGSQAKATAYAGFCQAGASDGATYLSSTTSRKQGHLPSFPLDTAREQAAPGMDNFVWLDGAAGSPTWTTAHGQYLLHSALTSARKSFDESVIGAPASSVGLSADEQLRKTIAASAEQHHTSGHPLVDVMLQVSSAAGGVTRSRGCPSSDAHASARGGGKTPAMTRGAAAAAAQPPALGWNEGKKGADVATSFVTDASDDGTFAVMMGDLATRGLSAGAMCEINRRLIAHLFRKLTALPVSLARLSTVVRWNLSVAYAGHYRSFFYFLLLTAANPMVHRMADGRRHRRRANVVCADVWAEKHADSNESGCRLEDEVCNALAQYDPCTFRGFQDRRSTEGGGTMAALRRAFAADADVTKKCEYTASDVMEVMCIRVLPHRRPGQRLSAAAAPGDSTDDVRSVPAKRATFCGYPLHFVEVLPTWRQTPEEVLQYLWLQQDPGHLSSINTNWLEKNEEPYILAFSLDRGVLDRRLRLVVDRYLDLTRRAAYPTVSPNDAATRRVTLHELGLMTLWTHEYGAEMSAELLFVLLLLRHDEVRMHPPLEGRREFRDEGTHTRLTTTSGNSHTATTPGGYGSWTVEFLPQ</sequence>
<reference evidence="2 3" key="1">
    <citation type="submission" date="2021-02" db="EMBL/GenBank/DDBJ databases">
        <title>Porcisia hertigi Genome sequencing and assembly.</title>
        <authorList>
            <person name="Almutairi H."/>
            <person name="Gatherer D."/>
        </authorList>
    </citation>
    <scope>NUCLEOTIDE SEQUENCE [LARGE SCALE GENOMIC DNA]</scope>
    <source>
        <strain evidence="2 3">C119</strain>
    </source>
</reference>